<keyword evidence="1 2" id="KW-0238">DNA-binding</keyword>
<evidence type="ECO:0000256" key="2">
    <source>
        <dbReference type="PROSITE-ProRule" id="PRU00335"/>
    </source>
</evidence>
<protein>
    <recommendedName>
        <fullName evidence="3">HTH tetR-type domain-containing protein</fullName>
    </recommendedName>
</protein>
<organism evidence="4 5">
    <name type="scientific">Piscirickettsia litoralis</name>
    <dbReference type="NCBI Taxonomy" id="1891921"/>
    <lineage>
        <taxon>Bacteria</taxon>
        <taxon>Pseudomonadati</taxon>
        <taxon>Pseudomonadota</taxon>
        <taxon>Gammaproteobacteria</taxon>
        <taxon>Thiotrichales</taxon>
        <taxon>Piscirickettsiaceae</taxon>
        <taxon>Piscirickettsia</taxon>
    </lineage>
</organism>
<evidence type="ECO:0000313" key="4">
    <source>
        <dbReference type="EMBL" id="ODN41942.1"/>
    </source>
</evidence>
<evidence type="ECO:0000256" key="1">
    <source>
        <dbReference type="ARBA" id="ARBA00023125"/>
    </source>
</evidence>
<dbReference type="Pfam" id="PF00440">
    <property type="entry name" value="TetR_N"/>
    <property type="match status" value="1"/>
</dbReference>
<reference evidence="4 5" key="1">
    <citation type="submission" date="2016-08" db="EMBL/GenBank/DDBJ databases">
        <title>Draft genome sequence of Candidatus Piscirickettsia litoralis, from seawater.</title>
        <authorList>
            <person name="Wan X."/>
            <person name="Lee A.J."/>
            <person name="Hou S."/>
            <person name="Donachie S.P."/>
        </authorList>
    </citation>
    <scope>NUCLEOTIDE SEQUENCE [LARGE SCALE GENOMIC DNA]</scope>
    <source>
        <strain evidence="4 5">Y2</strain>
    </source>
</reference>
<dbReference type="SUPFAM" id="SSF46689">
    <property type="entry name" value="Homeodomain-like"/>
    <property type="match status" value="1"/>
</dbReference>
<dbReference type="EMBL" id="MDTU01000001">
    <property type="protein sequence ID" value="ODN41942.1"/>
    <property type="molecule type" value="Genomic_DNA"/>
</dbReference>
<evidence type="ECO:0000259" key="3">
    <source>
        <dbReference type="PROSITE" id="PS50977"/>
    </source>
</evidence>
<gene>
    <name evidence="4" type="ORF">BGC07_01895</name>
</gene>
<proteinExistence type="predicted"/>
<feature type="DNA-binding region" description="H-T-H motif" evidence="2">
    <location>
        <begin position="21"/>
        <end position="40"/>
    </location>
</feature>
<evidence type="ECO:0000313" key="5">
    <source>
        <dbReference type="Proteomes" id="UP000094329"/>
    </source>
</evidence>
<dbReference type="Gene3D" id="1.10.357.10">
    <property type="entry name" value="Tetracycline Repressor, domain 2"/>
    <property type="match status" value="1"/>
</dbReference>
<dbReference type="PROSITE" id="PS50977">
    <property type="entry name" value="HTH_TETR_2"/>
    <property type="match status" value="1"/>
</dbReference>
<dbReference type="Proteomes" id="UP000094329">
    <property type="component" value="Unassembled WGS sequence"/>
</dbReference>
<name>A0ABX2ZZF6_9GAMM</name>
<dbReference type="InterPro" id="IPR009057">
    <property type="entry name" value="Homeodomain-like_sf"/>
</dbReference>
<keyword evidence="5" id="KW-1185">Reference proteome</keyword>
<accession>A0ABX2ZZF6</accession>
<dbReference type="InterPro" id="IPR001647">
    <property type="entry name" value="HTH_TetR"/>
</dbReference>
<comment type="caution">
    <text evidence="4">The sequence shown here is derived from an EMBL/GenBank/DDBJ whole genome shotgun (WGS) entry which is preliminary data.</text>
</comment>
<feature type="domain" description="HTH tetR-type" evidence="3">
    <location>
        <begin position="1"/>
        <end position="58"/>
    </location>
</feature>
<sequence length="98" mass="11760">MRPSWPQQNHIFLEQGFSHTSMDQISKAANVSKKTTYHHYADKSILFQEVLGNHWHDIADNYSIESFKWSYTNLEQDLSDYCQVFYRFFILARYLALF</sequence>
<dbReference type="RefSeq" id="WP_069311743.1">
    <property type="nucleotide sequence ID" value="NZ_MDTU01000001.1"/>
</dbReference>